<name>A0A445MA62_ENSVE</name>
<evidence type="ECO:0000313" key="1">
    <source>
        <dbReference type="EMBL" id="RZR71108.1"/>
    </source>
</evidence>
<accession>A0A445MA62</accession>
<protein>
    <submittedName>
        <fullName evidence="1">Uncharacterized protein</fullName>
    </submittedName>
</protein>
<organism evidence="1">
    <name type="scientific">Ensete ventricosum</name>
    <name type="common">Abyssinian banana</name>
    <name type="synonym">Musa ensete</name>
    <dbReference type="NCBI Taxonomy" id="4639"/>
    <lineage>
        <taxon>Eukaryota</taxon>
        <taxon>Viridiplantae</taxon>
        <taxon>Streptophyta</taxon>
        <taxon>Embryophyta</taxon>
        <taxon>Tracheophyta</taxon>
        <taxon>Spermatophyta</taxon>
        <taxon>Magnoliopsida</taxon>
        <taxon>Liliopsida</taxon>
        <taxon>Zingiberales</taxon>
        <taxon>Musaceae</taxon>
        <taxon>Ensete</taxon>
    </lineage>
</organism>
<dbReference type="Proteomes" id="UP000290560">
    <property type="component" value="Unassembled WGS sequence"/>
</dbReference>
<dbReference type="AlphaFoldDB" id="A0A445MA62"/>
<dbReference type="EMBL" id="KV875492">
    <property type="protein sequence ID" value="RZR71108.1"/>
    <property type="molecule type" value="Genomic_DNA"/>
</dbReference>
<sequence>MDGSDVLLVLLSFREYNQVEEEGDYNERLSSTVVVEQPANSQMLLGFGPSSAGWRGFRRSGTSLRHGIGKMVLLKTAQHFRMTAHRCARLSIMEEEAIGLDVDALLYGQAARSCARSRATSSPSLSLFFLSPRSPFGILEGTNKHGFR</sequence>
<reference evidence="1" key="1">
    <citation type="journal article" date="2018" name="Data Brief">
        <title>Genome sequence data from 17 accessions of Ensete ventricosum, a staple food crop for millions in Ethiopia.</title>
        <authorList>
            <person name="Yemataw Z."/>
            <person name="Muzemil S."/>
            <person name="Ambachew D."/>
            <person name="Tripathi L."/>
            <person name="Tesfaye K."/>
            <person name="Chala A."/>
            <person name="Farbos A."/>
            <person name="O'Neill P."/>
            <person name="Moore K."/>
            <person name="Grant M."/>
            <person name="Studholme D.J."/>
        </authorList>
    </citation>
    <scope>NUCLEOTIDE SEQUENCE [LARGE SCALE GENOMIC DNA]</scope>
    <source>
        <tissue evidence="1">Leaf</tissue>
    </source>
</reference>
<proteinExistence type="predicted"/>
<gene>
    <name evidence="1" type="ORF">BHM03_00003673</name>
</gene>